<dbReference type="EMBL" id="JAFCIX010000573">
    <property type="protein sequence ID" value="KAH6586449.1"/>
    <property type="molecule type" value="Genomic_DNA"/>
</dbReference>
<name>A0ABQ8ETP2_9FUNG</name>
<gene>
    <name evidence="2" type="ORF">BASA50_000404</name>
</gene>
<reference evidence="2 3" key="1">
    <citation type="submission" date="2021-02" db="EMBL/GenBank/DDBJ databases">
        <title>Variation within the Batrachochytrium salamandrivorans European outbreak.</title>
        <authorList>
            <person name="Kelly M."/>
            <person name="Pasmans F."/>
            <person name="Shea T.P."/>
            <person name="Munoz J.F."/>
            <person name="Carranza S."/>
            <person name="Cuomo C.A."/>
            <person name="Martel A."/>
        </authorList>
    </citation>
    <scope>NUCLEOTIDE SEQUENCE [LARGE SCALE GENOMIC DNA]</scope>
    <source>
        <strain evidence="2 3">AMFP18/2</strain>
    </source>
</reference>
<proteinExistence type="predicted"/>
<organism evidence="2 3">
    <name type="scientific">Batrachochytrium salamandrivorans</name>
    <dbReference type="NCBI Taxonomy" id="1357716"/>
    <lineage>
        <taxon>Eukaryota</taxon>
        <taxon>Fungi</taxon>
        <taxon>Fungi incertae sedis</taxon>
        <taxon>Chytridiomycota</taxon>
        <taxon>Chytridiomycota incertae sedis</taxon>
        <taxon>Chytridiomycetes</taxon>
        <taxon>Rhizophydiales</taxon>
        <taxon>Rhizophydiales incertae sedis</taxon>
        <taxon>Batrachochytrium</taxon>
    </lineage>
</organism>
<evidence type="ECO:0000313" key="2">
    <source>
        <dbReference type="EMBL" id="KAH6586449.1"/>
    </source>
</evidence>
<evidence type="ECO:0008006" key="4">
    <source>
        <dbReference type="Google" id="ProtNLM"/>
    </source>
</evidence>
<feature type="region of interest" description="Disordered" evidence="1">
    <location>
        <begin position="123"/>
        <end position="169"/>
    </location>
</feature>
<comment type="caution">
    <text evidence="2">The sequence shown here is derived from an EMBL/GenBank/DDBJ whole genome shotgun (WGS) entry which is preliminary data.</text>
</comment>
<evidence type="ECO:0000256" key="1">
    <source>
        <dbReference type="SAM" id="MobiDB-lite"/>
    </source>
</evidence>
<sequence length="908" mass="98676">MSAAAHGRHQALERSLPASVLYRDVGVVLDCCTISLASPYSATSAPTCDIPAERAVIGATTGVGVGAASMSVSDISTVPHQSTALDQIDNSCLLHRPRLLRQQARLCQPTLLNTRTLPPSYLLKSHSTSSVPLQRPESPTSIQGDDDDAEDGRCNYDDNDDNYENQEPSNVPLQVSARHHGNVAASMNTASGFRASTGAGAGLRRRSVHSTALSSSVLASPVLCRRIPVRSPYDSSELDILMDHTLLRSSTTLGPYSNGLYSHANISVNCNTSQRSDSKQSPTCLASPLPLQSAKDMYELDTDDYGGPLVDGEGDSEADSFMSTDDDAETAVNDISMASIYLDKSFISTSTESTAHESTFASLVGDDLDADYDNDMEEGDCHYSGNLLPRAFQSLCETSSVLVDSFPPTTQSDSIQPPSLTDLSSSFDSLFDSLGWSGLSETMPDIDDSDFALSSPSAYADIHHDLDDVETFGSHNLSMGDQHNYMGVEYDHVAKSPSLEDAGEDPIHEHELPNSLLHSKYHRLDQQLYQRRQYRSRRRNEKLYRHVDTGGATHLGVQLDTGGDREALGLRAIRRRYLQGTQIYQQHHSWTVTVGTLPTEVQGDQDLSVSDKDTMLAVDNASNEAEFLDSPWSSMFSESDASDCTLASDAPSSLSGRAFMDISYVPPWYQPLEKPSVLPCSLCAICARTPHLAASFCCQRVGQRVFNELVAAGSTTSAPRPYTTLSDSYPNAATVVVATAPTHSLSPSPPCPELQFSSPTSLAATISPDLCAARTDDDLPNSNTHSHMMSGQFGCQPHNVPAVAVSLPNRVLAPLSLEAVLSYLLPSPAELSNNKWLPFSHEQLYNHIQPYIPNVTFPAAYSHFNYIDRAEVNSWVQEPDSVDKIRYDGPKTVSWNSHEHSYTQRSGN</sequence>
<keyword evidence="3" id="KW-1185">Reference proteome</keyword>
<protein>
    <recommendedName>
        <fullName evidence="4">Fork-head domain-containing protein</fullName>
    </recommendedName>
</protein>
<accession>A0ABQ8ETP2</accession>
<dbReference type="Proteomes" id="UP001648503">
    <property type="component" value="Unassembled WGS sequence"/>
</dbReference>
<evidence type="ECO:0000313" key="3">
    <source>
        <dbReference type="Proteomes" id="UP001648503"/>
    </source>
</evidence>
<feature type="compositionally biased region" description="Polar residues" evidence="1">
    <location>
        <begin position="125"/>
        <end position="143"/>
    </location>
</feature>